<keyword evidence="2" id="KW-0732">Signal</keyword>
<dbReference type="InterPro" id="IPR026906">
    <property type="entry name" value="LRR_5"/>
</dbReference>
<feature type="chain" id="PRO_5019533400" evidence="2">
    <location>
        <begin position="29"/>
        <end position="520"/>
    </location>
</feature>
<evidence type="ECO:0000256" key="1">
    <source>
        <dbReference type="SAM" id="MobiDB-lite"/>
    </source>
</evidence>
<evidence type="ECO:0000256" key="2">
    <source>
        <dbReference type="SAM" id="SignalP"/>
    </source>
</evidence>
<feature type="compositionally biased region" description="Polar residues" evidence="1">
    <location>
        <begin position="163"/>
        <end position="176"/>
    </location>
</feature>
<name>A0A412AT61_9FIRM</name>
<dbReference type="PANTHER" id="PTHR45661">
    <property type="entry name" value="SURFACE ANTIGEN"/>
    <property type="match status" value="1"/>
</dbReference>
<dbReference type="InterPro" id="IPR053139">
    <property type="entry name" value="Surface_bspA-like"/>
</dbReference>
<feature type="region of interest" description="Disordered" evidence="1">
    <location>
        <begin position="144"/>
        <end position="184"/>
    </location>
</feature>
<comment type="caution">
    <text evidence="3">The sequence shown here is derived from an EMBL/GenBank/DDBJ whole genome shotgun (WGS) entry which is preliminary data.</text>
</comment>
<dbReference type="AlphaFoldDB" id="A0A412AT61"/>
<dbReference type="SUPFAM" id="SSF52058">
    <property type="entry name" value="L domain-like"/>
    <property type="match status" value="1"/>
</dbReference>
<dbReference type="Proteomes" id="UP000284751">
    <property type="component" value="Unassembled WGS sequence"/>
</dbReference>
<dbReference type="InterPro" id="IPR032675">
    <property type="entry name" value="LRR_dom_sf"/>
</dbReference>
<dbReference type="Pfam" id="PF13306">
    <property type="entry name" value="LRR_5"/>
    <property type="match status" value="3"/>
</dbReference>
<feature type="signal peptide" evidence="2">
    <location>
        <begin position="1"/>
        <end position="28"/>
    </location>
</feature>
<accession>A0A412AT61</accession>
<organism evidence="3 4">
    <name type="scientific">[Clostridium] leptum</name>
    <dbReference type="NCBI Taxonomy" id="1535"/>
    <lineage>
        <taxon>Bacteria</taxon>
        <taxon>Bacillati</taxon>
        <taxon>Bacillota</taxon>
        <taxon>Clostridia</taxon>
        <taxon>Eubacteriales</taxon>
        <taxon>Oscillospiraceae</taxon>
        <taxon>Oscillospiraceae incertae sedis</taxon>
    </lineage>
</organism>
<sequence>MKTKLKKLWSGLLCIVLIMSLLSTTAFAADNTVTSLSIKITGYELGKNIADVQITAEKPGIEIQSAGVKRIDSNGNLSDAIGAFESGVKYGVEIYLTGKSGYDVSGLAETNVTVNGEKPDCFDSGSTMRVWYILNELKSPSVKSLSEESSEESSEASVIDFDTNAQDTQIPSQNDESSTKVESDMQLENMQKAGADTYTFDSGVLTILVPAGLTDWKSDTAFGSADITKLVVGSAVSEIPATEFCDCDNIGSIIFEGDIKLASCINPENPSESLSPFKNMKNLNNITFKRNADISDAFINCTKLENVTFESTGRVGGASLNDCQKLASLTFNNAITLTDGALVSYDSNPNHALTELVFPAGSKVENELFANYKALKSVTFEGDVALNHSVFQNCDALETVTFKGESMIGGSSFNNCPNIKTLTFEKKTTLTDGALAISSPLTNNSLTELVFPEGSKVENSLFSNYSALKSVTFEGNVELRHGAFYNCNALETVTFKGESTIGGSTFGNCPNIKDMNFEKK</sequence>
<proteinExistence type="predicted"/>
<dbReference type="PANTHER" id="PTHR45661:SF3">
    <property type="entry name" value="IG-LIKE DOMAIN-CONTAINING PROTEIN"/>
    <property type="match status" value="1"/>
</dbReference>
<protein>
    <submittedName>
        <fullName evidence="3">Leucine-rich repeat domain-containing protein</fullName>
    </submittedName>
</protein>
<evidence type="ECO:0000313" key="3">
    <source>
        <dbReference type="EMBL" id="RGQ34388.1"/>
    </source>
</evidence>
<reference evidence="3 4" key="1">
    <citation type="submission" date="2018-08" db="EMBL/GenBank/DDBJ databases">
        <title>A genome reference for cultivated species of the human gut microbiota.</title>
        <authorList>
            <person name="Zou Y."/>
            <person name="Xue W."/>
            <person name="Luo G."/>
        </authorList>
    </citation>
    <scope>NUCLEOTIDE SEQUENCE [LARGE SCALE GENOMIC DNA]</scope>
    <source>
        <strain evidence="3 4">AF28-26</strain>
    </source>
</reference>
<evidence type="ECO:0000313" key="4">
    <source>
        <dbReference type="Proteomes" id="UP000284751"/>
    </source>
</evidence>
<gene>
    <name evidence="3" type="ORF">DWY99_13585</name>
</gene>
<dbReference type="EMBL" id="QRTC01000083">
    <property type="protein sequence ID" value="RGQ34388.1"/>
    <property type="molecule type" value="Genomic_DNA"/>
</dbReference>
<dbReference type="Gene3D" id="3.80.10.10">
    <property type="entry name" value="Ribonuclease Inhibitor"/>
    <property type="match status" value="3"/>
</dbReference>